<accession>B4R833</accession>
<dbReference type="STRING" id="450851.PHZ_c1152"/>
<dbReference type="OrthoDB" id="9801622at2"/>
<evidence type="ECO:0000313" key="3">
    <source>
        <dbReference type="EMBL" id="ACG77566.1"/>
    </source>
</evidence>
<keyword evidence="1" id="KW-0812">Transmembrane</keyword>
<feature type="transmembrane region" description="Helical" evidence="1">
    <location>
        <begin position="112"/>
        <end position="134"/>
    </location>
</feature>
<dbReference type="eggNOG" id="COG0671">
    <property type="taxonomic scope" value="Bacteria"/>
</dbReference>
<dbReference type="InterPro" id="IPR000326">
    <property type="entry name" value="PAP2/HPO"/>
</dbReference>
<evidence type="ECO:0000259" key="2">
    <source>
        <dbReference type="SMART" id="SM00014"/>
    </source>
</evidence>
<dbReference type="KEGG" id="pzu:PHZ_c1152"/>
<name>B4R833_PHEZH</name>
<dbReference type="Pfam" id="PF01569">
    <property type="entry name" value="PAP2"/>
    <property type="match status" value="1"/>
</dbReference>
<dbReference type="SMART" id="SM00014">
    <property type="entry name" value="acidPPc"/>
    <property type="match status" value="1"/>
</dbReference>
<keyword evidence="1" id="KW-0472">Membrane</keyword>
<protein>
    <submittedName>
        <fullName evidence="3">Putative phosphatidylglycerophosphatase</fullName>
    </submittedName>
</protein>
<feature type="transmembrane region" description="Helical" evidence="1">
    <location>
        <begin position="24"/>
        <end position="42"/>
    </location>
</feature>
<dbReference type="PANTHER" id="PTHR14969">
    <property type="entry name" value="SPHINGOSINE-1-PHOSPHATE PHOSPHOHYDROLASE"/>
    <property type="match status" value="1"/>
</dbReference>
<evidence type="ECO:0000313" key="4">
    <source>
        <dbReference type="Proteomes" id="UP000001868"/>
    </source>
</evidence>
<dbReference type="AlphaFoldDB" id="B4R833"/>
<feature type="transmembrane region" description="Helical" evidence="1">
    <location>
        <begin position="83"/>
        <end position="105"/>
    </location>
</feature>
<evidence type="ECO:0000256" key="1">
    <source>
        <dbReference type="SAM" id="Phobius"/>
    </source>
</evidence>
<keyword evidence="4" id="KW-1185">Reference proteome</keyword>
<sequence>MPIRHTRAAAAVLWGFLRRFETRALLLFIGAVGALWAFFAIADEVDEGETRALDERLMLLFRTPGDLNDPVGPRTFEEAVRDVTALGGFTVITLVTVVAVLAFLFHRRVRHAAVLAGAVVLAVISSEAMKAIYARPRPELVTHGSYVYSASFPSGHSTLSATTFLTLAILIASLEGRRRTKALVWTLALALLGAVGLSRVYLGVHWPSDVLAGWCLGAVWALGAWIVLRWIGGRVRG</sequence>
<keyword evidence="1" id="KW-1133">Transmembrane helix</keyword>
<reference evidence="3 4" key="1">
    <citation type="journal article" date="2008" name="BMC Genomics">
        <title>Complete genome of Phenylobacterium zucineum - a novel facultative intracellular bacterium isolated from human erythroleukemia cell line K562.</title>
        <authorList>
            <person name="Luo Y."/>
            <person name="Xu X."/>
            <person name="Ding Z."/>
            <person name="Liu Z."/>
            <person name="Zhang B."/>
            <person name="Yan Z."/>
            <person name="Sun J."/>
            <person name="Hu S."/>
            <person name="Hu X."/>
        </authorList>
    </citation>
    <scope>NUCLEOTIDE SEQUENCE [LARGE SCALE GENOMIC DNA]</scope>
    <source>
        <strain evidence="3 4">HLK1</strain>
    </source>
</reference>
<dbReference type="Gene3D" id="1.20.144.10">
    <property type="entry name" value="Phosphatidic acid phosphatase type 2/haloperoxidase"/>
    <property type="match status" value="2"/>
</dbReference>
<dbReference type="PANTHER" id="PTHR14969:SF13">
    <property type="entry name" value="AT30094P"/>
    <property type="match status" value="1"/>
</dbReference>
<dbReference type="Proteomes" id="UP000001868">
    <property type="component" value="Chromosome"/>
</dbReference>
<proteinExistence type="predicted"/>
<feature type="domain" description="Phosphatidic acid phosphatase type 2/haloperoxidase" evidence="2">
    <location>
        <begin position="109"/>
        <end position="225"/>
    </location>
</feature>
<dbReference type="CDD" id="cd03392">
    <property type="entry name" value="PAP2_like_2"/>
    <property type="match status" value="1"/>
</dbReference>
<organism evidence="3 4">
    <name type="scientific">Phenylobacterium zucineum (strain HLK1)</name>
    <dbReference type="NCBI Taxonomy" id="450851"/>
    <lineage>
        <taxon>Bacteria</taxon>
        <taxon>Pseudomonadati</taxon>
        <taxon>Pseudomonadota</taxon>
        <taxon>Alphaproteobacteria</taxon>
        <taxon>Caulobacterales</taxon>
        <taxon>Caulobacteraceae</taxon>
        <taxon>Phenylobacterium</taxon>
    </lineage>
</organism>
<gene>
    <name evidence="3" type="ordered locus">PHZ_c1152</name>
</gene>
<dbReference type="InterPro" id="IPR036938">
    <property type="entry name" value="PAP2/HPO_sf"/>
</dbReference>
<feature type="transmembrane region" description="Helical" evidence="1">
    <location>
        <begin position="146"/>
        <end position="170"/>
    </location>
</feature>
<feature type="transmembrane region" description="Helical" evidence="1">
    <location>
        <begin position="182"/>
        <end position="204"/>
    </location>
</feature>
<feature type="transmembrane region" description="Helical" evidence="1">
    <location>
        <begin position="210"/>
        <end position="231"/>
    </location>
</feature>
<dbReference type="EMBL" id="CP000747">
    <property type="protein sequence ID" value="ACG77566.1"/>
    <property type="molecule type" value="Genomic_DNA"/>
</dbReference>
<dbReference type="HOGENOM" id="CLU_072573_3_0_5"/>
<dbReference type="SUPFAM" id="SSF48317">
    <property type="entry name" value="Acid phosphatase/Vanadium-dependent haloperoxidase"/>
    <property type="match status" value="1"/>
</dbReference>
<dbReference type="RefSeq" id="WP_012521712.1">
    <property type="nucleotide sequence ID" value="NC_011144.1"/>
</dbReference>